<dbReference type="GO" id="GO:0006281">
    <property type="term" value="P:DNA repair"/>
    <property type="evidence" value="ECO:0007669"/>
    <property type="project" value="InterPro"/>
</dbReference>
<proteinExistence type="predicted"/>
<evidence type="ECO:0000313" key="3">
    <source>
        <dbReference type="Proteomes" id="UP000317429"/>
    </source>
</evidence>
<dbReference type="InterPro" id="IPR023170">
    <property type="entry name" value="HhH_base_excis_C"/>
</dbReference>
<dbReference type="GO" id="GO:0003824">
    <property type="term" value="F:catalytic activity"/>
    <property type="evidence" value="ECO:0007669"/>
    <property type="project" value="InterPro"/>
</dbReference>
<feature type="compositionally biased region" description="Low complexity" evidence="1">
    <location>
        <begin position="232"/>
        <end position="280"/>
    </location>
</feature>
<dbReference type="InterPro" id="IPR011257">
    <property type="entry name" value="DNA_glycosylase"/>
</dbReference>
<dbReference type="AlphaFoldDB" id="A0A518D7S7"/>
<dbReference type="Gene3D" id="1.10.340.30">
    <property type="entry name" value="Hypothetical protein, domain 2"/>
    <property type="match status" value="1"/>
</dbReference>
<gene>
    <name evidence="2" type="ORF">Pla175_08950</name>
</gene>
<feature type="region of interest" description="Disordered" evidence="1">
    <location>
        <begin position="224"/>
        <end position="315"/>
    </location>
</feature>
<evidence type="ECO:0000313" key="2">
    <source>
        <dbReference type="EMBL" id="QDU87533.1"/>
    </source>
</evidence>
<dbReference type="OrthoDB" id="268440at2"/>
<evidence type="ECO:0000256" key="1">
    <source>
        <dbReference type="SAM" id="MobiDB-lite"/>
    </source>
</evidence>
<reference evidence="2 3" key="1">
    <citation type="submission" date="2019-02" db="EMBL/GenBank/DDBJ databases">
        <title>Deep-cultivation of Planctomycetes and their phenomic and genomic characterization uncovers novel biology.</title>
        <authorList>
            <person name="Wiegand S."/>
            <person name="Jogler M."/>
            <person name="Boedeker C."/>
            <person name="Pinto D."/>
            <person name="Vollmers J."/>
            <person name="Rivas-Marin E."/>
            <person name="Kohn T."/>
            <person name="Peeters S.H."/>
            <person name="Heuer A."/>
            <person name="Rast P."/>
            <person name="Oberbeckmann S."/>
            <person name="Bunk B."/>
            <person name="Jeske O."/>
            <person name="Meyerdierks A."/>
            <person name="Storesund J.E."/>
            <person name="Kallscheuer N."/>
            <person name="Luecker S."/>
            <person name="Lage O.M."/>
            <person name="Pohl T."/>
            <person name="Merkel B.J."/>
            <person name="Hornburger P."/>
            <person name="Mueller R.-W."/>
            <person name="Bruemmer F."/>
            <person name="Labrenz M."/>
            <person name="Spormann A.M."/>
            <person name="Op den Camp H."/>
            <person name="Overmann J."/>
            <person name="Amann R."/>
            <person name="Jetten M.S.M."/>
            <person name="Mascher T."/>
            <person name="Medema M.H."/>
            <person name="Devos D.P."/>
            <person name="Kaster A.-K."/>
            <person name="Ovreas L."/>
            <person name="Rohde M."/>
            <person name="Galperin M.Y."/>
            <person name="Jogler C."/>
        </authorList>
    </citation>
    <scope>NUCLEOTIDE SEQUENCE [LARGE SCALE GENOMIC DNA]</scope>
    <source>
        <strain evidence="2 3">Pla175</strain>
    </source>
</reference>
<organism evidence="2 3">
    <name type="scientific">Pirellulimonas nuda</name>
    <dbReference type="NCBI Taxonomy" id="2528009"/>
    <lineage>
        <taxon>Bacteria</taxon>
        <taxon>Pseudomonadati</taxon>
        <taxon>Planctomycetota</taxon>
        <taxon>Planctomycetia</taxon>
        <taxon>Pirellulales</taxon>
        <taxon>Lacipirellulaceae</taxon>
        <taxon>Pirellulimonas</taxon>
    </lineage>
</organism>
<feature type="compositionally biased region" description="Basic residues" evidence="1">
    <location>
        <begin position="281"/>
        <end position="290"/>
    </location>
</feature>
<name>A0A518D7S7_9BACT</name>
<sequence>MSATNRSARITKIVAAVKKHYKPAAPPTPRPLFEQVLFACLLENSTHEAAEKAFEALREAQPDWNETRVTLRQHLADDFFQHLTDPVEAADRLKTASQSMFDGNNYSFDLEPLKKLTLGQAVSKLQSFKGVTPFVVAYATQNALGGHSIPLNNGLLTALVSLDVISEAEAAKGVVPGLERAVPKNKGVEIGSILHQLGVEVGRNPYGTNARKVLLAIDPACKDRLPKKPVKEPAAATPAKAPAAKSGTKPPAGKAPAKPAQAGKPAAAKKSAAKPDAQAKPAKKAPAKKAKPAEKAPAKTKAAAKSAKISKQKPK</sequence>
<dbReference type="Gene3D" id="1.10.1670.10">
    <property type="entry name" value="Helix-hairpin-Helix base-excision DNA repair enzymes (C-terminal)"/>
    <property type="match status" value="1"/>
</dbReference>
<keyword evidence="3" id="KW-1185">Reference proteome</keyword>
<dbReference type="EMBL" id="CP036291">
    <property type="protein sequence ID" value="QDU87533.1"/>
    <property type="molecule type" value="Genomic_DNA"/>
</dbReference>
<dbReference type="RefSeq" id="WP_145281494.1">
    <property type="nucleotide sequence ID" value="NZ_CP036291.1"/>
</dbReference>
<accession>A0A518D7S7</accession>
<dbReference type="KEGG" id="pnd:Pla175_08950"/>
<dbReference type="Proteomes" id="UP000317429">
    <property type="component" value="Chromosome"/>
</dbReference>
<dbReference type="SUPFAM" id="SSF48150">
    <property type="entry name" value="DNA-glycosylase"/>
    <property type="match status" value="1"/>
</dbReference>
<evidence type="ECO:0008006" key="4">
    <source>
        <dbReference type="Google" id="ProtNLM"/>
    </source>
</evidence>
<protein>
    <recommendedName>
        <fullName evidence="4">Endonuclease III</fullName>
    </recommendedName>
</protein>